<keyword evidence="1" id="KW-0472">Membrane</keyword>
<organism evidence="2 3">
    <name type="scientific">Kordiimonas pumila</name>
    <dbReference type="NCBI Taxonomy" id="2161677"/>
    <lineage>
        <taxon>Bacteria</taxon>
        <taxon>Pseudomonadati</taxon>
        <taxon>Pseudomonadota</taxon>
        <taxon>Alphaproteobacteria</taxon>
        <taxon>Kordiimonadales</taxon>
        <taxon>Kordiimonadaceae</taxon>
        <taxon>Kordiimonas</taxon>
    </lineage>
</organism>
<evidence type="ECO:0000313" key="2">
    <source>
        <dbReference type="EMBL" id="MFC3051476.1"/>
    </source>
</evidence>
<sequence>MASDYSLFIGISYGLSALGLVWLGAKSFMDMKKTDLEAQTLKRARRSKGES</sequence>
<dbReference type="RefSeq" id="WP_194214318.1">
    <property type="nucleotide sequence ID" value="NZ_CP061205.1"/>
</dbReference>
<proteinExistence type="predicted"/>
<accession>A0ABV7D3S8</accession>
<feature type="transmembrane region" description="Helical" evidence="1">
    <location>
        <begin position="6"/>
        <end position="25"/>
    </location>
</feature>
<evidence type="ECO:0008006" key="4">
    <source>
        <dbReference type="Google" id="ProtNLM"/>
    </source>
</evidence>
<gene>
    <name evidence="2" type="ORF">ACFOKA_06130</name>
</gene>
<reference evidence="3" key="1">
    <citation type="journal article" date="2019" name="Int. J. Syst. Evol. Microbiol.">
        <title>The Global Catalogue of Microorganisms (GCM) 10K type strain sequencing project: providing services to taxonomists for standard genome sequencing and annotation.</title>
        <authorList>
            <consortium name="The Broad Institute Genomics Platform"/>
            <consortium name="The Broad Institute Genome Sequencing Center for Infectious Disease"/>
            <person name="Wu L."/>
            <person name="Ma J."/>
        </authorList>
    </citation>
    <scope>NUCLEOTIDE SEQUENCE [LARGE SCALE GENOMIC DNA]</scope>
    <source>
        <strain evidence="3">KCTC 62164</strain>
    </source>
</reference>
<dbReference type="Proteomes" id="UP001595444">
    <property type="component" value="Unassembled WGS sequence"/>
</dbReference>
<keyword evidence="3" id="KW-1185">Reference proteome</keyword>
<name>A0ABV7D3S8_9PROT</name>
<evidence type="ECO:0000256" key="1">
    <source>
        <dbReference type="SAM" id="Phobius"/>
    </source>
</evidence>
<protein>
    <recommendedName>
        <fullName evidence="4">Heme exporter protein D</fullName>
    </recommendedName>
</protein>
<evidence type="ECO:0000313" key="3">
    <source>
        <dbReference type="Proteomes" id="UP001595444"/>
    </source>
</evidence>
<dbReference type="EMBL" id="JBHRSL010000003">
    <property type="protein sequence ID" value="MFC3051476.1"/>
    <property type="molecule type" value="Genomic_DNA"/>
</dbReference>
<keyword evidence="1" id="KW-0812">Transmembrane</keyword>
<keyword evidence="1" id="KW-1133">Transmembrane helix</keyword>
<comment type="caution">
    <text evidence="2">The sequence shown here is derived from an EMBL/GenBank/DDBJ whole genome shotgun (WGS) entry which is preliminary data.</text>
</comment>